<dbReference type="InterPro" id="IPR007599">
    <property type="entry name" value="DER1"/>
</dbReference>
<comment type="subcellular location">
    <subcellularLocation>
        <location evidence="1">Endoplasmic reticulum membrane</location>
        <topology evidence="1">Multi-pass membrane protein</topology>
    </subcellularLocation>
</comment>
<comment type="similarity">
    <text evidence="2">Belongs to the derlin family.</text>
</comment>
<evidence type="ECO:0000256" key="6">
    <source>
        <dbReference type="ARBA" id="ARBA00023136"/>
    </source>
</evidence>
<dbReference type="Pfam" id="PF04511">
    <property type="entry name" value="DER1"/>
    <property type="match status" value="1"/>
</dbReference>
<evidence type="ECO:0000256" key="1">
    <source>
        <dbReference type="ARBA" id="ARBA00004477"/>
    </source>
</evidence>
<sequence length="588" mass="66487">MESIPGKINRIPPVTKFVLAATVAVSLPAMLGILPATSIVFDPHYAFERKQIWRIVTAWFYAPSSEFFLFAAGLFLLYHSAFDLETNIFEGRSADYAWQLILSAICIMALNVPLKNAILSRPLLHLMIYRDSYSVKSPYISVLDLAYIPRRYLPWLVLVLDFITGGPLAMCRSLTGALVAHIWQMLIPRPSIFQTAESKTADDGPKKPLPGWRKYSVAPGWAIMDDEYYVIDYVEISSSAASTISLIYMTTITILPKLSPGTLLYLFIKDYGARTITNQENNVEGLAGWELPTPESCGVSQERLDSIVRPIKSLRLGGQFFPWTSPAYHGLVELHLLFTRPKCGHRPYIHAHRLRDMLLASPELRIFHINISVIGKIDLQDSSPVPLDNLEEFSLRGMSRGVYDVLLPLLAPGKKPLQFTFQTQQEVNPPLYCPTVISFLQRANVTSLYILGRTSFDQRLSIDELLAVSPSNLRTLGLEHLQIIDLAQTQDKRHKTLSQLSRLYIRKCAIDVDAFQQLVKLLPVRALKLHKPEIQGRLRANKVVANQEINSMVPVVKWVRSSRDMELWDAWEIEYDELPGLVDVSSEL</sequence>
<proteinExistence type="inferred from homology"/>
<feature type="transmembrane region" description="Helical" evidence="7">
    <location>
        <begin position="17"/>
        <end position="41"/>
    </location>
</feature>
<protein>
    <submittedName>
        <fullName evidence="8">Uncharacterized protein</fullName>
    </submittedName>
</protein>
<organism evidence="8 9">
    <name type="scientific">Rhizoctonia solani</name>
    <dbReference type="NCBI Taxonomy" id="456999"/>
    <lineage>
        <taxon>Eukaryota</taxon>
        <taxon>Fungi</taxon>
        <taxon>Dikarya</taxon>
        <taxon>Basidiomycota</taxon>
        <taxon>Agaricomycotina</taxon>
        <taxon>Agaricomycetes</taxon>
        <taxon>Cantharellales</taxon>
        <taxon>Ceratobasidiaceae</taxon>
        <taxon>Rhizoctonia</taxon>
    </lineage>
</organism>
<keyword evidence="6 7" id="KW-0472">Membrane</keyword>
<dbReference type="Proteomes" id="UP000663846">
    <property type="component" value="Unassembled WGS sequence"/>
</dbReference>
<evidence type="ECO:0000256" key="3">
    <source>
        <dbReference type="ARBA" id="ARBA00022692"/>
    </source>
</evidence>
<name>A0A8H3GSQ9_9AGAM</name>
<dbReference type="SUPFAM" id="SSF144091">
    <property type="entry name" value="Rhomboid-like"/>
    <property type="match status" value="1"/>
</dbReference>
<dbReference type="AlphaFoldDB" id="A0A8H3GSQ9"/>
<keyword evidence="4" id="KW-0256">Endoplasmic reticulum</keyword>
<feature type="transmembrane region" description="Helical" evidence="7">
    <location>
        <begin position="96"/>
        <end position="114"/>
    </location>
</feature>
<evidence type="ECO:0000256" key="5">
    <source>
        <dbReference type="ARBA" id="ARBA00022989"/>
    </source>
</evidence>
<keyword evidence="3 7" id="KW-0812">Transmembrane</keyword>
<reference evidence="8" key="1">
    <citation type="submission" date="2021-01" db="EMBL/GenBank/DDBJ databases">
        <authorList>
            <person name="Kaushik A."/>
        </authorList>
    </citation>
    <scope>NUCLEOTIDE SEQUENCE</scope>
    <source>
        <strain evidence="8">AG1-1C</strain>
    </source>
</reference>
<gene>
    <name evidence="8" type="ORF">RDB_LOCUS163277</name>
</gene>
<dbReference type="InterPro" id="IPR035952">
    <property type="entry name" value="Rhomboid-like_sf"/>
</dbReference>
<evidence type="ECO:0000313" key="9">
    <source>
        <dbReference type="Proteomes" id="UP000663846"/>
    </source>
</evidence>
<evidence type="ECO:0000313" key="8">
    <source>
        <dbReference type="EMBL" id="CAE6463480.1"/>
    </source>
</evidence>
<accession>A0A8H3GSQ9</accession>
<dbReference type="GO" id="GO:0006950">
    <property type="term" value="P:response to stress"/>
    <property type="evidence" value="ECO:0007669"/>
    <property type="project" value="UniProtKB-ARBA"/>
</dbReference>
<comment type="caution">
    <text evidence="8">The sequence shown here is derived from an EMBL/GenBank/DDBJ whole genome shotgun (WGS) entry which is preliminary data.</text>
</comment>
<evidence type="ECO:0000256" key="7">
    <source>
        <dbReference type="SAM" id="Phobius"/>
    </source>
</evidence>
<evidence type="ECO:0000256" key="2">
    <source>
        <dbReference type="ARBA" id="ARBA00008917"/>
    </source>
</evidence>
<dbReference type="GO" id="GO:0005789">
    <property type="term" value="C:endoplasmic reticulum membrane"/>
    <property type="evidence" value="ECO:0007669"/>
    <property type="project" value="UniProtKB-SubCell"/>
</dbReference>
<dbReference type="PANTHER" id="PTHR11009">
    <property type="entry name" value="DER1-LIKE PROTEIN, DERLIN"/>
    <property type="match status" value="1"/>
</dbReference>
<evidence type="ECO:0000256" key="4">
    <source>
        <dbReference type="ARBA" id="ARBA00022824"/>
    </source>
</evidence>
<feature type="transmembrane region" description="Helical" evidence="7">
    <location>
        <begin position="53"/>
        <end position="76"/>
    </location>
</feature>
<dbReference type="EMBL" id="CAJMWS010000790">
    <property type="protein sequence ID" value="CAE6463480.1"/>
    <property type="molecule type" value="Genomic_DNA"/>
</dbReference>
<keyword evidence="5 7" id="KW-1133">Transmembrane helix</keyword>